<dbReference type="Proteomes" id="UP000063964">
    <property type="component" value="Chromosome"/>
</dbReference>
<proteinExistence type="predicted"/>
<sequence>MKRGEILSAHQTRMQTETTTMKSNPTSRSTPELPPAVAAFEAAATGPEHPARTWEKLDSMLHIAALMEDILLHPQQDPVERTESLFRFLAEKMCRAADMAAEFAPVPEISSDILSGEEKTKDLFERAWTVYSNETYDHSVSLVEDRLRQSGFGEDFLKGRTCFDGGCGTGRLAVALARMGAGRVVAADVGSASLEFFRRQIARYGLHAVEVVEMDVTDLGAFDSEQFDFVASNGVLHHTPRCLPGLDDHYRLVRPGGFLWLYLYGAGGFYWAVYDRMRGLLADVSPERFCAHMRLRGVREGMTYTMLDNFFAPREYFLSSEILSRLRKLHPLEWRHQRGPSIFDDPSVYTGEKYGKYILGPEGEVRLAIRKMLS</sequence>
<dbReference type="AlphaFoldDB" id="A0A120KMP2"/>
<dbReference type="KEGG" id="doa:AXF15_00570"/>
<feature type="domain" description="Methyltransferase type 11" evidence="2">
    <location>
        <begin position="164"/>
        <end position="260"/>
    </location>
</feature>
<name>A0A120KMP2_9BACT</name>
<dbReference type="EMBL" id="CP014230">
    <property type="protein sequence ID" value="AMD91756.1"/>
    <property type="molecule type" value="Genomic_DNA"/>
</dbReference>
<reference evidence="4" key="1">
    <citation type="submission" date="2016-02" db="EMBL/GenBank/DDBJ databases">
        <authorList>
            <person name="Holder M.E."/>
            <person name="Ajami N.J."/>
            <person name="Petrosino J.F."/>
        </authorList>
    </citation>
    <scope>NUCLEOTIDE SEQUENCE [LARGE SCALE GENOMIC DNA]</scope>
    <source>
        <strain evidence="4">DSM 12838</strain>
    </source>
</reference>
<feature type="region of interest" description="Disordered" evidence="1">
    <location>
        <begin position="1"/>
        <end position="32"/>
    </location>
</feature>
<keyword evidence="4" id="KW-1185">Reference proteome</keyword>
<dbReference type="InterPro" id="IPR013216">
    <property type="entry name" value="Methyltransf_11"/>
</dbReference>
<evidence type="ECO:0000256" key="1">
    <source>
        <dbReference type="SAM" id="MobiDB-lite"/>
    </source>
</evidence>
<dbReference type="Pfam" id="PF08241">
    <property type="entry name" value="Methyltransf_11"/>
    <property type="match status" value="1"/>
</dbReference>
<protein>
    <recommendedName>
        <fullName evidence="2">Methyltransferase type 11 domain-containing protein</fullName>
    </recommendedName>
</protein>
<dbReference type="InterPro" id="IPR029063">
    <property type="entry name" value="SAM-dependent_MTases_sf"/>
</dbReference>
<dbReference type="GO" id="GO:0008757">
    <property type="term" value="F:S-adenosylmethionine-dependent methyltransferase activity"/>
    <property type="evidence" value="ECO:0007669"/>
    <property type="project" value="InterPro"/>
</dbReference>
<accession>A0A120KMP2</accession>
<dbReference type="CDD" id="cd02440">
    <property type="entry name" value="AdoMet_MTases"/>
    <property type="match status" value="1"/>
</dbReference>
<evidence type="ECO:0000313" key="4">
    <source>
        <dbReference type="Proteomes" id="UP000063964"/>
    </source>
</evidence>
<evidence type="ECO:0000313" key="3">
    <source>
        <dbReference type="EMBL" id="AMD91756.1"/>
    </source>
</evidence>
<dbReference type="SUPFAM" id="SSF53335">
    <property type="entry name" value="S-adenosyl-L-methionine-dependent methyltransferases"/>
    <property type="match status" value="1"/>
</dbReference>
<gene>
    <name evidence="3" type="ORF">AXF15_00570</name>
</gene>
<dbReference type="STRING" id="888061.AXF15_00570"/>
<feature type="compositionally biased region" description="Polar residues" evidence="1">
    <location>
        <begin position="9"/>
        <end position="30"/>
    </location>
</feature>
<dbReference type="Gene3D" id="3.40.50.150">
    <property type="entry name" value="Vaccinia Virus protein VP39"/>
    <property type="match status" value="1"/>
</dbReference>
<dbReference type="PANTHER" id="PTHR43861">
    <property type="entry name" value="TRANS-ACONITATE 2-METHYLTRANSFERASE-RELATED"/>
    <property type="match status" value="1"/>
</dbReference>
<organism evidence="3 4">
    <name type="scientific">Desulfomicrobium orale DSM 12838</name>
    <dbReference type="NCBI Taxonomy" id="888061"/>
    <lineage>
        <taxon>Bacteria</taxon>
        <taxon>Pseudomonadati</taxon>
        <taxon>Thermodesulfobacteriota</taxon>
        <taxon>Desulfovibrionia</taxon>
        <taxon>Desulfovibrionales</taxon>
        <taxon>Desulfomicrobiaceae</taxon>
        <taxon>Desulfomicrobium</taxon>
    </lineage>
</organism>
<evidence type="ECO:0000259" key="2">
    <source>
        <dbReference type="Pfam" id="PF08241"/>
    </source>
</evidence>